<dbReference type="GO" id="GO:0003677">
    <property type="term" value="F:DNA binding"/>
    <property type="evidence" value="ECO:0007669"/>
    <property type="project" value="UniProtKB-KW"/>
</dbReference>
<protein>
    <submittedName>
        <fullName evidence="6">Response regulator transcription factor</fullName>
    </submittedName>
</protein>
<dbReference type="InterPro" id="IPR016032">
    <property type="entry name" value="Sig_transdc_resp-reg_C-effctor"/>
</dbReference>
<keyword evidence="3" id="KW-0804">Transcription</keyword>
<reference evidence="6 7" key="1">
    <citation type="submission" date="2020-01" db="EMBL/GenBank/DDBJ databases">
        <title>Insect and environment-associated Actinomycetes.</title>
        <authorList>
            <person name="Currrie C."/>
            <person name="Chevrette M."/>
            <person name="Carlson C."/>
            <person name="Stubbendieck R."/>
            <person name="Wendt-Pienkowski E."/>
        </authorList>
    </citation>
    <scope>NUCLEOTIDE SEQUENCE [LARGE SCALE GENOMIC DNA]</scope>
    <source>
        <strain evidence="6 7">SID7754</strain>
    </source>
</reference>
<dbReference type="SUPFAM" id="SSF46894">
    <property type="entry name" value="C-terminal effector domain of the bipartite response regulators"/>
    <property type="match status" value="1"/>
</dbReference>
<dbReference type="PROSITE" id="PS50043">
    <property type="entry name" value="HTH_LUXR_2"/>
    <property type="match status" value="1"/>
</dbReference>
<evidence type="ECO:0000256" key="2">
    <source>
        <dbReference type="ARBA" id="ARBA00023125"/>
    </source>
</evidence>
<keyword evidence="1" id="KW-0805">Transcription regulation</keyword>
<keyword evidence="2" id="KW-0238">DNA-binding</keyword>
<dbReference type="Proteomes" id="UP000470520">
    <property type="component" value="Unassembled WGS sequence"/>
</dbReference>
<dbReference type="PANTHER" id="PTHR43214">
    <property type="entry name" value="TWO-COMPONENT RESPONSE REGULATOR"/>
    <property type="match status" value="1"/>
</dbReference>
<evidence type="ECO:0000256" key="1">
    <source>
        <dbReference type="ARBA" id="ARBA00023015"/>
    </source>
</evidence>
<dbReference type="CDD" id="cd06170">
    <property type="entry name" value="LuxR_C_like"/>
    <property type="match status" value="1"/>
</dbReference>
<dbReference type="InterPro" id="IPR000792">
    <property type="entry name" value="Tscrpt_reg_LuxR_C"/>
</dbReference>
<dbReference type="InterPro" id="IPR039420">
    <property type="entry name" value="WalR-like"/>
</dbReference>
<evidence type="ECO:0000259" key="5">
    <source>
        <dbReference type="PROSITE" id="PS50043"/>
    </source>
</evidence>
<dbReference type="SMART" id="SM00421">
    <property type="entry name" value="HTH_LUXR"/>
    <property type="match status" value="1"/>
</dbReference>
<evidence type="ECO:0000313" key="7">
    <source>
        <dbReference type="Proteomes" id="UP000470520"/>
    </source>
</evidence>
<evidence type="ECO:0000256" key="4">
    <source>
        <dbReference type="SAM" id="MobiDB-lite"/>
    </source>
</evidence>
<feature type="region of interest" description="Disordered" evidence="4">
    <location>
        <begin position="130"/>
        <end position="152"/>
    </location>
</feature>
<dbReference type="PANTHER" id="PTHR43214:SF24">
    <property type="entry name" value="TRANSCRIPTIONAL REGULATORY PROTEIN NARL-RELATED"/>
    <property type="match status" value="1"/>
</dbReference>
<dbReference type="Gene3D" id="3.40.50.2300">
    <property type="match status" value="1"/>
</dbReference>
<feature type="domain" description="HTH luxR-type" evidence="5">
    <location>
        <begin position="143"/>
        <end position="208"/>
    </location>
</feature>
<feature type="compositionally biased region" description="Low complexity" evidence="4">
    <location>
        <begin position="135"/>
        <end position="149"/>
    </location>
</feature>
<dbReference type="RefSeq" id="WP_164188807.1">
    <property type="nucleotide sequence ID" value="NZ_JAAGMR010000177.1"/>
</dbReference>
<gene>
    <name evidence="6" type="ORF">G3I21_14515</name>
</gene>
<dbReference type="EMBL" id="JAAGMR010000177">
    <property type="protein sequence ID" value="NEB92890.1"/>
    <property type="molecule type" value="Genomic_DNA"/>
</dbReference>
<dbReference type="PRINTS" id="PR00038">
    <property type="entry name" value="HTHLUXR"/>
</dbReference>
<dbReference type="AlphaFoldDB" id="A0A7K3QSU8"/>
<evidence type="ECO:0000313" key="6">
    <source>
        <dbReference type="EMBL" id="NEB92890.1"/>
    </source>
</evidence>
<organism evidence="6 7">
    <name type="scientific">Streptomyces bauhiniae</name>
    <dbReference type="NCBI Taxonomy" id="2340725"/>
    <lineage>
        <taxon>Bacteria</taxon>
        <taxon>Bacillati</taxon>
        <taxon>Actinomycetota</taxon>
        <taxon>Actinomycetes</taxon>
        <taxon>Kitasatosporales</taxon>
        <taxon>Streptomycetaceae</taxon>
        <taxon>Streptomyces</taxon>
    </lineage>
</organism>
<evidence type="ECO:0000256" key="3">
    <source>
        <dbReference type="ARBA" id="ARBA00023163"/>
    </source>
</evidence>
<name>A0A7K3QSU8_9ACTN</name>
<dbReference type="GO" id="GO:0006355">
    <property type="term" value="P:regulation of DNA-templated transcription"/>
    <property type="evidence" value="ECO:0007669"/>
    <property type="project" value="InterPro"/>
</dbReference>
<accession>A0A7K3QSU8</accession>
<proteinExistence type="predicted"/>
<dbReference type="Pfam" id="PF00196">
    <property type="entry name" value="GerE"/>
    <property type="match status" value="1"/>
</dbReference>
<sequence>MGEPVRVSIVAQDPILEAGTRASLHCHGDISVAPAGERAQVAVMMVDRVAPQVMNAVRAGRGVDGRQEVVLVATELAAIDAVQAFAAGVRGLLRRSECTAERLASTVVAAAAGDCTLPLDLLDGLLENGQGTGVRRPGSGTGAAPGSSTLSERERAVLRLVADGRETEEIARELCYSPRTVTTVVHDVTRRFHLRNRAHAVAFALRAGLL</sequence>
<comment type="caution">
    <text evidence="6">The sequence shown here is derived from an EMBL/GenBank/DDBJ whole genome shotgun (WGS) entry which is preliminary data.</text>
</comment>